<proteinExistence type="predicted"/>
<feature type="region of interest" description="Disordered" evidence="1">
    <location>
        <begin position="15"/>
        <end position="52"/>
    </location>
</feature>
<feature type="region of interest" description="Disordered" evidence="1">
    <location>
        <begin position="103"/>
        <end position="150"/>
    </location>
</feature>
<evidence type="ECO:0000313" key="2">
    <source>
        <dbReference type="EMBL" id="EEQ41331.1"/>
    </source>
</evidence>
<feature type="compositionally biased region" description="Low complexity" evidence="1">
    <location>
        <begin position="135"/>
        <end position="150"/>
    </location>
</feature>
<dbReference type="EMBL" id="CH408082">
    <property type="protein sequence ID" value="EEQ41331.1"/>
    <property type="molecule type" value="Genomic_DNA"/>
</dbReference>
<evidence type="ECO:0000256" key="1">
    <source>
        <dbReference type="SAM" id="MobiDB-lite"/>
    </source>
</evidence>
<dbReference type="VEuPathDB" id="FungiDB:CLUG_05460"/>
<dbReference type="Proteomes" id="UP000007703">
    <property type="component" value="Unassembled WGS sequence"/>
</dbReference>
<reference evidence="2 3" key="1">
    <citation type="journal article" date="2009" name="Nature">
        <title>Evolution of pathogenicity and sexual reproduction in eight Candida genomes.</title>
        <authorList>
            <person name="Butler G."/>
            <person name="Rasmussen M.D."/>
            <person name="Lin M.F."/>
            <person name="Santos M.A."/>
            <person name="Sakthikumar S."/>
            <person name="Munro C.A."/>
            <person name="Rheinbay E."/>
            <person name="Grabherr M."/>
            <person name="Forche A."/>
            <person name="Reedy J.L."/>
            <person name="Agrafioti I."/>
            <person name="Arnaud M.B."/>
            <person name="Bates S."/>
            <person name="Brown A.J."/>
            <person name="Brunke S."/>
            <person name="Costanzo M.C."/>
            <person name="Fitzpatrick D.A."/>
            <person name="de Groot P.W."/>
            <person name="Harris D."/>
            <person name="Hoyer L.L."/>
            <person name="Hube B."/>
            <person name="Klis F.M."/>
            <person name="Kodira C."/>
            <person name="Lennard N."/>
            <person name="Logue M.E."/>
            <person name="Martin R."/>
            <person name="Neiman A.M."/>
            <person name="Nikolaou E."/>
            <person name="Quail M.A."/>
            <person name="Quinn J."/>
            <person name="Santos M.C."/>
            <person name="Schmitzberger F.F."/>
            <person name="Sherlock G."/>
            <person name="Shah P."/>
            <person name="Silverstein K.A."/>
            <person name="Skrzypek M.S."/>
            <person name="Soll D."/>
            <person name="Staggs R."/>
            <person name="Stansfield I."/>
            <person name="Stumpf M.P."/>
            <person name="Sudbery P.E."/>
            <person name="Srikantha T."/>
            <person name="Zeng Q."/>
            <person name="Berman J."/>
            <person name="Berriman M."/>
            <person name="Heitman J."/>
            <person name="Gow N.A."/>
            <person name="Lorenz M.C."/>
            <person name="Birren B.W."/>
            <person name="Kellis M."/>
            <person name="Cuomo C.A."/>
        </authorList>
    </citation>
    <scope>NUCLEOTIDE SEQUENCE [LARGE SCALE GENOMIC DNA]</scope>
    <source>
        <strain evidence="2 3">ATCC 42720</strain>
    </source>
</reference>
<evidence type="ECO:0000313" key="3">
    <source>
        <dbReference type="Proteomes" id="UP000007703"/>
    </source>
</evidence>
<dbReference type="InParanoid" id="C4YAZ5"/>
<sequence>MRTAYGPAAWVCRTRSRPGGRAGRATGRRAGRSWAPTSGPSGRRAVCPPLPPWPKRSWRSFSGAATDGAAPTAARWVFPGAVSWPRTACGAPRGTPCTSCYLATQSRAPSGRPRAGRGAGGAKRERCRRREQRSRGFPRPSRRPSPGRSP</sequence>
<name>C4YAZ5_CLAL4</name>
<dbReference type="KEGG" id="clu:CLUG_05460"/>
<dbReference type="HOGENOM" id="CLU_1740334_0_0_1"/>
<organism evidence="2 3">
    <name type="scientific">Clavispora lusitaniae (strain ATCC 42720)</name>
    <name type="common">Yeast</name>
    <name type="synonym">Candida lusitaniae</name>
    <dbReference type="NCBI Taxonomy" id="306902"/>
    <lineage>
        <taxon>Eukaryota</taxon>
        <taxon>Fungi</taxon>
        <taxon>Dikarya</taxon>
        <taxon>Ascomycota</taxon>
        <taxon>Saccharomycotina</taxon>
        <taxon>Pichiomycetes</taxon>
        <taxon>Metschnikowiaceae</taxon>
        <taxon>Clavispora</taxon>
    </lineage>
</organism>
<protein>
    <submittedName>
        <fullName evidence="2">Uncharacterized protein</fullName>
    </submittedName>
</protein>
<dbReference type="AlphaFoldDB" id="C4YAZ5"/>
<accession>C4YAZ5</accession>
<gene>
    <name evidence="2" type="ORF">CLUG_05460</name>
</gene>